<comment type="caution">
    <text evidence="3">The sequence shown here is derived from an EMBL/GenBank/DDBJ whole genome shotgun (WGS) entry which is preliminary data.</text>
</comment>
<feature type="transmembrane region" description="Helical" evidence="1">
    <location>
        <begin position="91"/>
        <end position="108"/>
    </location>
</feature>
<feature type="chain" id="PRO_5035281107" description="Membrane magnesium transporter" evidence="2">
    <location>
        <begin position="30"/>
        <end position="133"/>
    </location>
</feature>
<keyword evidence="4" id="KW-1185">Reference proteome</keyword>
<feature type="signal peptide" evidence="2">
    <location>
        <begin position="1"/>
        <end position="29"/>
    </location>
</feature>
<dbReference type="EMBL" id="CAKKNE010000005">
    <property type="protein sequence ID" value="CAH0378278.1"/>
    <property type="molecule type" value="Genomic_DNA"/>
</dbReference>
<evidence type="ECO:0000313" key="4">
    <source>
        <dbReference type="Proteomes" id="UP000789595"/>
    </source>
</evidence>
<evidence type="ECO:0008006" key="5">
    <source>
        <dbReference type="Google" id="ProtNLM"/>
    </source>
</evidence>
<dbReference type="Proteomes" id="UP000789595">
    <property type="component" value="Unassembled WGS sequence"/>
</dbReference>
<name>A0A8J2SYU3_9STRA</name>
<accession>A0A8J2SYU3</accession>
<keyword evidence="1" id="KW-0812">Transmembrane</keyword>
<evidence type="ECO:0000256" key="1">
    <source>
        <dbReference type="SAM" id="Phobius"/>
    </source>
</evidence>
<sequence length="133" mass="14104">MRQRHALRLAAALLLTACAAMAAWPGGHAIVLFGGEHIKSRKSGKKKYARLNDVWAFSAQTRNWTNLIADADEPQIQAAAGLPACLANDSVQLAIALVVAFLVTGAALRARFRHDDAYDGPPGVQASPYVGVA</sequence>
<dbReference type="InterPro" id="IPR015915">
    <property type="entry name" value="Kelch-typ_b-propeller"/>
</dbReference>
<dbReference type="AlphaFoldDB" id="A0A8J2SYU3"/>
<evidence type="ECO:0000256" key="2">
    <source>
        <dbReference type="SAM" id="SignalP"/>
    </source>
</evidence>
<reference evidence="3" key="1">
    <citation type="submission" date="2021-11" db="EMBL/GenBank/DDBJ databases">
        <authorList>
            <consortium name="Genoscope - CEA"/>
            <person name="William W."/>
        </authorList>
    </citation>
    <scope>NUCLEOTIDE SEQUENCE</scope>
</reference>
<keyword evidence="1" id="KW-0472">Membrane</keyword>
<keyword evidence="2" id="KW-0732">Signal</keyword>
<evidence type="ECO:0000313" key="3">
    <source>
        <dbReference type="EMBL" id="CAH0378278.1"/>
    </source>
</evidence>
<protein>
    <recommendedName>
        <fullName evidence="5">Membrane magnesium transporter</fullName>
    </recommendedName>
</protein>
<organism evidence="3 4">
    <name type="scientific">Pelagomonas calceolata</name>
    <dbReference type="NCBI Taxonomy" id="35677"/>
    <lineage>
        <taxon>Eukaryota</taxon>
        <taxon>Sar</taxon>
        <taxon>Stramenopiles</taxon>
        <taxon>Ochrophyta</taxon>
        <taxon>Pelagophyceae</taxon>
        <taxon>Pelagomonadales</taxon>
        <taxon>Pelagomonadaceae</taxon>
        <taxon>Pelagomonas</taxon>
    </lineage>
</organism>
<keyword evidence="1" id="KW-1133">Transmembrane helix</keyword>
<dbReference type="Gene3D" id="2.120.10.80">
    <property type="entry name" value="Kelch-type beta propeller"/>
    <property type="match status" value="1"/>
</dbReference>
<proteinExistence type="predicted"/>
<dbReference type="SUPFAM" id="SSF117281">
    <property type="entry name" value="Kelch motif"/>
    <property type="match status" value="1"/>
</dbReference>
<gene>
    <name evidence="3" type="ORF">PECAL_5P27950</name>
</gene>